<evidence type="ECO:0000256" key="1">
    <source>
        <dbReference type="SAM" id="Phobius"/>
    </source>
</evidence>
<name>A0ABT6TU37_9BACL</name>
<dbReference type="RefSeq" id="WP_282912416.1">
    <property type="nucleotide sequence ID" value="NZ_JAGRPV010000001.1"/>
</dbReference>
<keyword evidence="1" id="KW-1133">Transmembrane helix</keyword>
<reference evidence="2" key="1">
    <citation type="submission" date="2023-04" db="EMBL/GenBank/DDBJ databases">
        <title>Comparative genomic analysis of Cohnella hashimotonis sp. nov., isolated from the International Space Station.</title>
        <authorList>
            <person name="Venkateswaran K."/>
            <person name="Simpson A."/>
        </authorList>
    </citation>
    <scope>NUCLEOTIDE SEQUENCE</scope>
    <source>
        <strain evidence="2">F6_2S_P_1</strain>
    </source>
</reference>
<sequence>MSFQSQLLLSANLWFGISLLVFVAFRFARLREGRSFRRRGHD</sequence>
<feature type="transmembrane region" description="Helical" evidence="1">
    <location>
        <begin position="6"/>
        <end position="28"/>
    </location>
</feature>
<protein>
    <submittedName>
        <fullName evidence="2">Uncharacterized protein</fullName>
    </submittedName>
</protein>
<keyword evidence="3" id="KW-1185">Reference proteome</keyword>
<dbReference type="EMBL" id="JAGRPV010000001">
    <property type="protein sequence ID" value="MDI4649810.1"/>
    <property type="molecule type" value="Genomic_DNA"/>
</dbReference>
<keyword evidence="1" id="KW-0812">Transmembrane</keyword>
<dbReference type="Proteomes" id="UP001161691">
    <property type="component" value="Unassembled WGS sequence"/>
</dbReference>
<comment type="caution">
    <text evidence="2">The sequence shown here is derived from an EMBL/GenBank/DDBJ whole genome shotgun (WGS) entry which is preliminary data.</text>
</comment>
<proteinExistence type="predicted"/>
<accession>A0ABT6TU37</accession>
<evidence type="ECO:0000313" key="2">
    <source>
        <dbReference type="EMBL" id="MDI4649810.1"/>
    </source>
</evidence>
<organism evidence="2 3">
    <name type="scientific">Cohnella hashimotonis</name>
    <dbReference type="NCBI Taxonomy" id="2826895"/>
    <lineage>
        <taxon>Bacteria</taxon>
        <taxon>Bacillati</taxon>
        <taxon>Bacillota</taxon>
        <taxon>Bacilli</taxon>
        <taxon>Bacillales</taxon>
        <taxon>Paenibacillaceae</taxon>
        <taxon>Cohnella</taxon>
    </lineage>
</organism>
<evidence type="ECO:0000313" key="3">
    <source>
        <dbReference type="Proteomes" id="UP001161691"/>
    </source>
</evidence>
<gene>
    <name evidence="2" type="ORF">KB449_33090</name>
</gene>
<keyword evidence="1" id="KW-0472">Membrane</keyword>